<evidence type="ECO:0000313" key="1">
    <source>
        <dbReference type="EMBL" id="OMJ82543.1"/>
    </source>
</evidence>
<sequence length="72" mass="8322">MSLFNSLMLAKNVRESIKPHKTTQPIKETSQGAIRMPKLNFDYVKILKPAFSRATFYPLEFLRSKVEESFGN</sequence>
<gene>
    <name evidence="1" type="ORF">SteCoe_16704</name>
</gene>
<reference evidence="1 2" key="1">
    <citation type="submission" date="2016-11" db="EMBL/GenBank/DDBJ databases">
        <title>The macronuclear genome of Stentor coeruleus: a giant cell with tiny introns.</title>
        <authorList>
            <person name="Slabodnick M."/>
            <person name="Ruby J.G."/>
            <person name="Reiff S.B."/>
            <person name="Swart E.C."/>
            <person name="Gosai S."/>
            <person name="Prabakaran S."/>
            <person name="Witkowska E."/>
            <person name="Larue G.E."/>
            <person name="Fisher S."/>
            <person name="Freeman R.M."/>
            <person name="Gunawardena J."/>
            <person name="Chu W."/>
            <person name="Stover N.A."/>
            <person name="Gregory B.D."/>
            <person name="Nowacki M."/>
            <person name="Derisi J."/>
            <person name="Roy S.W."/>
            <person name="Marshall W.F."/>
            <person name="Sood P."/>
        </authorList>
    </citation>
    <scope>NUCLEOTIDE SEQUENCE [LARGE SCALE GENOMIC DNA]</scope>
    <source>
        <strain evidence="1">WM001</strain>
    </source>
</reference>
<name>A0A1R2C0I9_9CILI</name>
<comment type="caution">
    <text evidence="1">The sequence shown here is derived from an EMBL/GenBank/DDBJ whole genome shotgun (WGS) entry which is preliminary data.</text>
</comment>
<dbReference type="Proteomes" id="UP000187209">
    <property type="component" value="Unassembled WGS sequence"/>
</dbReference>
<dbReference type="EMBL" id="MPUH01000336">
    <property type="protein sequence ID" value="OMJ82543.1"/>
    <property type="molecule type" value="Genomic_DNA"/>
</dbReference>
<keyword evidence="2" id="KW-1185">Reference proteome</keyword>
<organism evidence="1 2">
    <name type="scientific">Stentor coeruleus</name>
    <dbReference type="NCBI Taxonomy" id="5963"/>
    <lineage>
        <taxon>Eukaryota</taxon>
        <taxon>Sar</taxon>
        <taxon>Alveolata</taxon>
        <taxon>Ciliophora</taxon>
        <taxon>Postciliodesmatophora</taxon>
        <taxon>Heterotrichea</taxon>
        <taxon>Heterotrichida</taxon>
        <taxon>Stentoridae</taxon>
        <taxon>Stentor</taxon>
    </lineage>
</organism>
<accession>A0A1R2C0I9</accession>
<protein>
    <submittedName>
        <fullName evidence="1">Uncharacterized protein</fullName>
    </submittedName>
</protein>
<dbReference type="AlphaFoldDB" id="A0A1R2C0I9"/>
<evidence type="ECO:0000313" key="2">
    <source>
        <dbReference type="Proteomes" id="UP000187209"/>
    </source>
</evidence>
<proteinExistence type="predicted"/>